<sequence length="770" mass="82685">MMGGRQGMRALFFLAILGCALGVEHNLPEGVELVDPKDLGLDSQIDLDKLLGNVKALPIDTNALSSALGKPGLKTQVLTVGFDGSEGLNLDDFELPQLKNDENGPLAAEAFKSFKNFFKNSSSASTVDDVKLGALTGGSSPFQITSNIERNIPTAGANTKVVRPGNGKRRTMMKRRKVVRVNGTTTTSAPPPPQAPSQGPKVIELDSSQIEKLIASGKIGPPKSLTPGGPQIIELGQRDLDALLSGDNAEEIKQILEGGDTLKDFDLSQISGGKSSSSSSPPQTQPPTPPQSLPPSTTYETVPNDRISESRPPLSVAQMIRSQVSSPVPTVTTSTTTTSASSSSPPSNVEESPAAAAPSVVTPIPTQSSTTTTVSLPSSETPAKATDLPIIYSYSSLNDNNNNNNNYNQQQPSQNFQGQIPLQFYSSHANGQEQARQFKTPTFEFISAPPVSFSSSVLPNLPVQQQQANQQQNNQQNTHQDQPFYVQTQQQYQNQNQVQNSFISQASSQFLSPSQIQQESSTFRPSPPEKQQQPSSSSNSNSNSNLNKFISAPQTSSHTEQLNNKPSSVNENIVPNSNTNYIQSLHKVPLPINSVKLVTPSPQTIQAVLNQVPASFQPSLMPHHIVSSPVLDPFRLSNQQQGISGGNFLRVQNSPPQEQHQQPFRNTQLFNPGSISLTSSRNQGASQPQSQPPRAIPAQSTHFRFPTTSSILNAGGPNRFRTAESSNPFFGAQRQPATNGFGNLVLNSFVAGDGLNYRPSSRDSFNQPGI</sequence>
<organism evidence="3 4">
    <name type="scientific">Orchesella dallaii</name>
    <dbReference type="NCBI Taxonomy" id="48710"/>
    <lineage>
        <taxon>Eukaryota</taxon>
        <taxon>Metazoa</taxon>
        <taxon>Ecdysozoa</taxon>
        <taxon>Arthropoda</taxon>
        <taxon>Hexapoda</taxon>
        <taxon>Collembola</taxon>
        <taxon>Entomobryomorpha</taxon>
        <taxon>Entomobryoidea</taxon>
        <taxon>Orchesellidae</taxon>
        <taxon>Orchesellinae</taxon>
        <taxon>Orchesella</taxon>
    </lineage>
</organism>
<comment type="caution">
    <text evidence="3">The sequence shown here is derived from an EMBL/GenBank/DDBJ whole genome shotgun (WGS) entry which is preliminary data.</text>
</comment>
<feature type="compositionally biased region" description="Low complexity" evidence="1">
    <location>
        <begin position="535"/>
        <end position="545"/>
    </location>
</feature>
<evidence type="ECO:0000256" key="1">
    <source>
        <dbReference type="SAM" id="MobiDB-lite"/>
    </source>
</evidence>
<evidence type="ECO:0000313" key="3">
    <source>
        <dbReference type="EMBL" id="CAL8067944.1"/>
    </source>
</evidence>
<feature type="compositionally biased region" description="Polar residues" evidence="1">
    <location>
        <begin position="546"/>
        <end position="575"/>
    </location>
</feature>
<feature type="compositionally biased region" description="Pro residues" evidence="1">
    <location>
        <begin position="283"/>
        <end position="293"/>
    </location>
</feature>
<protein>
    <submittedName>
        <fullName evidence="3">Uncharacterized protein</fullName>
    </submittedName>
</protein>
<feature type="signal peptide" evidence="2">
    <location>
        <begin position="1"/>
        <end position="22"/>
    </location>
</feature>
<name>A0ABP1PJ86_9HEXA</name>
<gene>
    <name evidence="3" type="ORF">ODALV1_LOCUS36</name>
</gene>
<accession>A0ABP1PJ86</accession>
<keyword evidence="2" id="KW-0732">Signal</keyword>
<dbReference type="Proteomes" id="UP001642540">
    <property type="component" value="Unassembled WGS sequence"/>
</dbReference>
<keyword evidence="4" id="KW-1185">Reference proteome</keyword>
<feature type="region of interest" description="Disordered" evidence="1">
    <location>
        <begin position="263"/>
        <end position="382"/>
    </location>
</feature>
<feature type="compositionally biased region" description="Low complexity" evidence="1">
    <location>
        <begin position="324"/>
        <end position="382"/>
    </location>
</feature>
<evidence type="ECO:0000313" key="4">
    <source>
        <dbReference type="Proteomes" id="UP001642540"/>
    </source>
</evidence>
<dbReference type="EMBL" id="CAXLJM020000001">
    <property type="protein sequence ID" value="CAL8067944.1"/>
    <property type="molecule type" value="Genomic_DNA"/>
</dbReference>
<proteinExistence type="predicted"/>
<feature type="compositionally biased region" description="Polar residues" evidence="1">
    <location>
        <begin position="509"/>
        <end position="534"/>
    </location>
</feature>
<evidence type="ECO:0000256" key="2">
    <source>
        <dbReference type="SAM" id="SignalP"/>
    </source>
</evidence>
<reference evidence="3 4" key="1">
    <citation type="submission" date="2024-08" db="EMBL/GenBank/DDBJ databases">
        <authorList>
            <person name="Cucini C."/>
            <person name="Frati F."/>
        </authorList>
    </citation>
    <scope>NUCLEOTIDE SEQUENCE [LARGE SCALE GENOMIC DNA]</scope>
</reference>
<feature type="region of interest" description="Disordered" evidence="1">
    <location>
        <begin position="509"/>
        <end position="575"/>
    </location>
</feature>
<feature type="chain" id="PRO_5045354398" evidence="2">
    <location>
        <begin position="23"/>
        <end position="770"/>
    </location>
</feature>
<feature type="region of interest" description="Disordered" evidence="1">
    <location>
        <begin position="638"/>
        <end position="697"/>
    </location>
</feature>
<feature type="region of interest" description="Disordered" evidence="1">
    <location>
        <begin position="180"/>
        <end position="201"/>
    </location>
</feature>
<feature type="compositionally biased region" description="Polar residues" evidence="1">
    <location>
        <begin position="650"/>
        <end position="689"/>
    </location>
</feature>